<reference evidence="1 2" key="1">
    <citation type="submission" date="2017-09" db="EMBL/GenBank/DDBJ databases">
        <title>Depth-based differentiation of microbial function through sediment-hosted aquifers and enrichment of novel symbionts in the deep terrestrial subsurface.</title>
        <authorList>
            <person name="Probst A.J."/>
            <person name="Ladd B."/>
            <person name="Jarett J.K."/>
            <person name="Geller-Mcgrath D.E."/>
            <person name="Sieber C.M."/>
            <person name="Emerson J.B."/>
            <person name="Anantharaman K."/>
            <person name="Thomas B.C."/>
            <person name="Malmstrom R."/>
            <person name="Stieglmeier M."/>
            <person name="Klingl A."/>
            <person name="Woyke T."/>
            <person name="Ryan C.M."/>
            <person name="Banfield J.F."/>
        </authorList>
    </citation>
    <scope>NUCLEOTIDE SEQUENCE [LARGE SCALE GENOMIC DNA]</scope>
    <source>
        <strain evidence="1">CG11_big_fil_rev_8_21_14_0_20_46_11</strain>
    </source>
</reference>
<comment type="caution">
    <text evidence="1">The sequence shown here is derived from an EMBL/GenBank/DDBJ whole genome shotgun (WGS) entry which is preliminary data.</text>
</comment>
<evidence type="ECO:0000313" key="2">
    <source>
        <dbReference type="Proteomes" id="UP000229342"/>
    </source>
</evidence>
<accession>A0A2H0KD64</accession>
<dbReference type="GO" id="GO:0006355">
    <property type="term" value="P:regulation of DNA-templated transcription"/>
    <property type="evidence" value="ECO:0007669"/>
    <property type="project" value="InterPro"/>
</dbReference>
<gene>
    <name evidence="1" type="ORF">COV91_00180</name>
</gene>
<proteinExistence type="predicted"/>
<name>A0A2H0KD64_9BACT</name>
<dbReference type="Proteomes" id="UP000229342">
    <property type="component" value="Unassembled WGS sequence"/>
</dbReference>
<evidence type="ECO:0008006" key="3">
    <source>
        <dbReference type="Google" id="ProtNLM"/>
    </source>
</evidence>
<dbReference type="InterPro" id="IPR013321">
    <property type="entry name" value="Arc_rbn_hlx_hlx"/>
</dbReference>
<evidence type="ECO:0000313" key="1">
    <source>
        <dbReference type="EMBL" id="PIQ69179.1"/>
    </source>
</evidence>
<sequence>MNTTLTIKTEKKLRNDAKRTADELGVPLTTVINALLRQFVREKELTLSAEPKPTKAKLALWEKISLEMDKRKGTLPSFTKVKELIADLKLTK</sequence>
<dbReference type="AlphaFoldDB" id="A0A2H0KD64"/>
<organism evidence="1 2">
    <name type="scientific">Candidatus Taylorbacteria bacterium CG11_big_fil_rev_8_21_14_0_20_46_11</name>
    <dbReference type="NCBI Taxonomy" id="1975025"/>
    <lineage>
        <taxon>Bacteria</taxon>
        <taxon>Candidatus Tayloriibacteriota</taxon>
    </lineage>
</organism>
<dbReference type="Gene3D" id="1.10.1220.10">
    <property type="entry name" value="Met repressor-like"/>
    <property type="match status" value="1"/>
</dbReference>
<protein>
    <recommendedName>
        <fullName evidence="3">Type II toxin-antitoxin system antitoxin, RelB/DinJ family</fullName>
    </recommendedName>
</protein>
<dbReference type="EMBL" id="PCVG01000005">
    <property type="protein sequence ID" value="PIQ69179.1"/>
    <property type="molecule type" value="Genomic_DNA"/>
</dbReference>